<keyword evidence="3" id="KW-0862">Zinc</keyword>
<evidence type="ECO:0000256" key="1">
    <source>
        <dbReference type="ARBA" id="ARBA00022723"/>
    </source>
</evidence>
<feature type="domain" description="MYND-type" evidence="5">
    <location>
        <begin position="39"/>
        <end position="75"/>
    </location>
</feature>
<dbReference type="InterPro" id="IPR002893">
    <property type="entry name" value="Znf_MYND"/>
</dbReference>
<evidence type="ECO:0000256" key="2">
    <source>
        <dbReference type="ARBA" id="ARBA00022771"/>
    </source>
</evidence>
<evidence type="ECO:0000313" key="6">
    <source>
        <dbReference type="EMBL" id="CAE6437951.1"/>
    </source>
</evidence>
<evidence type="ECO:0000259" key="5">
    <source>
        <dbReference type="PROSITE" id="PS50865"/>
    </source>
</evidence>
<keyword evidence="2 4" id="KW-0863">Zinc-finger</keyword>
<dbReference type="Pfam" id="PF01753">
    <property type="entry name" value="zf-MYND"/>
    <property type="match status" value="1"/>
</dbReference>
<dbReference type="SUPFAM" id="SSF144232">
    <property type="entry name" value="HIT/MYND zinc finger-like"/>
    <property type="match status" value="1"/>
</dbReference>
<accession>A0A8H2XZU6</accession>
<dbReference type="PROSITE" id="PS50865">
    <property type="entry name" value="ZF_MYND_2"/>
    <property type="match status" value="1"/>
</dbReference>
<dbReference type="Proteomes" id="UP000663888">
    <property type="component" value="Unassembled WGS sequence"/>
</dbReference>
<keyword evidence="1" id="KW-0479">Metal-binding</keyword>
<evidence type="ECO:0000256" key="3">
    <source>
        <dbReference type="ARBA" id="ARBA00022833"/>
    </source>
</evidence>
<reference evidence="6" key="1">
    <citation type="submission" date="2021-01" db="EMBL/GenBank/DDBJ databases">
        <authorList>
            <person name="Kaushik A."/>
        </authorList>
    </citation>
    <scope>NUCLEOTIDE SEQUENCE</scope>
    <source>
        <strain evidence="6">AG4-R118</strain>
    </source>
</reference>
<protein>
    <recommendedName>
        <fullName evidence="5">MYND-type domain-containing protein</fullName>
    </recommendedName>
</protein>
<dbReference type="AlphaFoldDB" id="A0A8H2XZU6"/>
<evidence type="ECO:0000256" key="4">
    <source>
        <dbReference type="PROSITE-ProRule" id="PRU00134"/>
    </source>
</evidence>
<dbReference type="EMBL" id="CAJMWX010000882">
    <property type="protein sequence ID" value="CAE6437951.1"/>
    <property type="molecule type" value="Genomic_DNA"/>
</dbReference>
<dbReference type="Gene3D" id="6.10.140.2220">
    <property type="match status" value="1"/>
</dbReference>
<gene>
    <name evidence="6" type="ORF">RDB_LOCUS45396</name>
</gene>
<dbReference type="GO" id="GO:0008270">
    <property type="term" value="F:zinc ion binding"/>
    <property type="evidence" value="ECO:0007669"/>
    <property type="project" value="UniProtKB-KW"/>
</dbReference>
<organism evidence="6 7">
    <name type="scientific">Rhizoctonia solani</name>
    <dbReference type="NCBI Taxonomy" id="456999"/>
    <lineage>
        <taxon>Eukaryota</taxon>
        <taxon>Fungi</taxon>
        <taxon>Dikarya</taxon>
        <taxon>Basidiomycota</taxon>
        <taxon>Agaricomycotina</taxon>
        <taxon>Agaricomycetes</taxon>
        <taxon>Cantharellales</taxon>
        <taxon>Ceratobasidiaceae</taxon>
        <taxon>Rhizoctonia</taxon>
    </lineage>
</organism>
<comment type="caution">
    <text evidence="6">The sequence shown here is derived from an EMBL/GenBank/DDBJ whole genome shotgun (WGS) entry which is preliminary data.</text>
</comment>
<name>A0A8H2XZU6_9AGAM</name>
<evidence type="ECO:0000313" key="7">
    <source>
        <dbReference type="Proteomes" id="UP000663888"/>
    </source>
</evidence>
<dbReference type="PROSITE" id="PS01360">
    <property type="entry name" value="ZF_MYND_1"/>
    <property type="match status" value="1"/>
</dbReference>
<proteinExistence type="predicted"/>
<sequence length="237" mass="26498">MVALGHYLAPSTPLFSQLCPALHDLSMAHTWEHYQPQLCRVCEQPTTMWCSRCERAWYCCSEHLVCDWPRHKMECLAVAAIAMSPTPVEPPQSLPFTAATFAAIIFPFDEPRPRIIHVECLAFIEPSSSLMNWTPRVKEHMVAGPHDSIGSLTIETGISEGAPLRYPLQVFFTRGGPTSHMVNQSIYALSKGQATQAGGSIIVLKYSGTRRQGYIDATFNDLPTLVSYFIQNSLKRR</sequence>